<name>A0AA95H4N8_9GAMM</name>
<gene>
    <name evidence="1" type="ORF">QJT80_12435</name>
</gene>
<proteinExistence type="predicted"/>
<dbReference type="EMBL" id="CP124755">
    <property type="protein sequence ID" value="WGZ90290.1"/>
    <property type="molecule type" value="Genomic_DNA"/>
</dbReference>
<dbReference type="AlphaFoldDB" id="A0AA95H4N8"/>
<accession>A0AA95H4N8</accession>
<sequence>MKVLVNPEALEALPDFLIPQLIQVFASTTPPMLQELQQQLMAHDAHAFG</sequence>
<reference evidence="1" key="1">
    <citation type="journal article" date="2023" name="Int. J. Mol. Sci.">
        <title>Metagenomics Revealed a New Genus 'Candidatus Thiocaldithrix dubininis' gen. nov., sp. nov. and a New Species 'Candidatus Thiothrix putei' sp. nov. in the Family Thiotrichaceae, Some Members of Which Have Traits of Both Na+- and H+-Motive Energetics.</title>
        <authorList>
            <person name="Ravin N.V."/>
            <person name="Muntyan M.S."/>
            <person name="Smolyakov D.D."/>
            <person name="Rudenko T.S."/>
            <person name="Beletsky A.V."/>
            <person name="Mardanov A.V."/>
            <person name="Grabovich M.Y."/>
        </authorList>
    </citation>
    <scope>NUCLEOTIDE SEQUENCE</scope>
    <source>
        <strain evidence="1">GKL-01</strain>
    </source>
</reference>
<dbReference type="Proteomes" id="UP001300672">
    <property type="component" value="Chromosome"/>
</dbReference>
<protein>
    <submittedName>
        <fullName evidence="1">Uncharacterized protein</fullName>
    </submittedName>
</protein>
<reference evidence="1" key="2">
    <citation type="submission" date="2023-04" db="EMBL/GenBank/DDBJ databases">
        <authorList>
            <person name="Beletskiy A.V."/>
            <person name="Mardanov A.V."/>
            <person name="Ravin N.V."/>
        </authorList>
    </citation>
    <scope>NUCLEOTIDE SEQUENCE</scope>
    <source>
        <strain evidence="1">GKL-01</strain>
    </source>
</reference>
<dbReference type="KEGG" id="tdu:QJT80_12435"/>
<evidence type="ECO:0000313" key="1">
    <source>
        <dbReference type="EMBL" id="WGZ90290.1"/>
    </source>
</evidence>
<organism evidence="1">
    <name type="scientific">Candidatus Thiocaldithrix dubininis</name>
    <dbReference type="NCBI Taxonomy" id="3080823"/>
    <lineage>
        <taxon>Bacteria</taxon>
        <taxon>Pseudomonadati</taxon>
        <taxon>Pseudomonadota</taxon>
        <taxon>Gammaproteobacteria</taxon>
        <taxon>Thiotrichales</taxon>
        <taxon>Thiotrichaceae</taxon>
        <taxon>Candidatus Thiocaldithrix</taxon>
    </lineage>
</organism>